<dbReference type="EMBL" id="JARKIE010000050">
    <property type="protein sequence ID" value="KAJ7692693.1"/>
    <property type="molecule type" value="Genomic_DNA"/>
</dbReference>
<protein>
    <submittedName>
        <fullName evidence="2">Uncharacterized protein</fullName>
    </submittedName>
</protein>
<keyword evidence="1" id="KW-0812">Transmembrane</keyword>
<keyword evidence="1" id="KW-0472">Membrane</keyword>
<evidence type="ECO:0000313" key="2">
    <source>
        <dbReference type="EMBL" id="KAJ7692693.1"/>
    </source>
</evidence>
<sequence>MICGTLHLGLITLHSILLIAGLARWEHRFVFPLEDQTTVSFWATALPTTIGTVYGSILVFLTQKLALNHNTRVAQTLTATHDSIASWAGLGSALATLYNQLSVPAYMLGTLNIAGYLACISFLHMITPAVISVPTFNATIFIPIGTSWLPKFDVVNSNATRDFMTVFPSQFLPWIGNLDSLQTLGLFNGSLYEVLDDGNLGKGNASVSAMGFNITCGYLPTAINASYSPDSGNDIFLDLGPFGTVYDVDVTKSYNPFTVIQITANNSIILYTTRDVLDSTGKRGPSLKLNQHSYTGDPIIPMQCLQCSKSLVPQSGTVTSPSRQLNASSLYPSIYKTQSLWRPSPLIDFSPQDSTLVGSDVWSSALTGPSDFVDLDQFSAQFTSIQEWVFSITHLGSVDQNYRYLMGYLDIDPMENVSEVTSLRLHEVENALSSLVATVFWIGGHIHPDVIQLDHTADTIEGVSYDPGIPPELVVGSTILGQEQLFVRLEINLLAIGLTLGASITLMMFCAPFLTKSRGHQSPIGSGLLHHIWFSRQYREQLACVSAGKQPTEFNLRTEGQQAVSLENSSPKRPVSTIKCRTHDLQGPRSSLQAEDKLISAHSSTNYSRVVCLALHIFLVLFHITLLGIFFTQREHTIVFPLNLQDVISFRTKFVATALGTIYYTMLLYLTQKLATHSNIRKYCTITTTHDKLSCWAGIGSSLSTLYQQISLPVSVWEAFSITAYLLALSALHVTTPALLSVETFNFSSSIVAPIQGGPQWNDSRYNTTLTYVQYVAEFLPWLRNLDDSQTQGLFNGSLYDVSTEIYPGGTANVSAVGFNITCGYISWSTVGAIGFGMYNVTLVPTSDYMIVEAPGSDILALHNPNSDNEPDLGLSNSIIGYTTNKLLDSDQNTGFPATDNDSDIPDLQLFKCSRAVVHQYGTLDTGTGRIIPSSLYPNLQKNHSKWDMYNSSDDNTNNSSTLLTGNSRLKCRQWATILSNLPFYGMILNGTFSVGSGDM</sequence>
<feature type="transmembrane region" description="Helical" evidence="1">
    <location>
        <begin position="493"/>
        <end position="514"/>
    </location>
</feature>
<dbReference type="AlphaFoldDB" id="A0AAD7GFN3"/>
<feature type="transmembrane region" description="Helical" evidence="1">
    <location>
        <begin position="652"/>
        <end position="671"/>
    </location>
</feature>
<gene>
    <name evidence="2" type="ORF">B0H17DRAFT_1132929</name>
</gene>
<feature type="transmembrane region" description="Helical" evidence="1">
    <location>
        <begin position="39"/>
        <end position="62"/>
    </location>
</feature>
<proteinExistence type="predicted"/>
<feature type="transmembrane region" description="Helical" evidence="1">
    <location>
        <begin position="610"/>
        <end position="632"/>
    </location>
</feature>
<keyword evidence="1" id="KW-1133">Transmembrane helix</keyword>
<keyword evidence="3" id="KW-1185">Reference proteome</keyword>
<dbReference type="Proteomes" id="UP001221757">
    <property type="component" value="Unassembled WGS sequence"/>
</dbReference>
<feature type="transmembrane region" description="Helical" evidence="1">
    <location>
        <begin position="105"/>
        <end position="126"/>
    </location>
</feature>
<name>A0AAD7GFN3_MYCRO</name>
<evidence type="ECO:0000313" key="3">
    <source>
        <dbReference type="Proteomes" id="UP001221757"/>
    </source>
</evidence>
<organism evidence="2 3">
    <name type="scientific">Mycena rosella</name>
    <name type="common">Pink bonnet</name>
    <name type="synonym">Agaricus rosellus</name>
    <dbReference type="NCBI Taxonomy" id="1033263"/>
    <lineage>
        <taxon>Eukaryota</taxon>
        <taxon>Fungi</taxon>
        <taxon>Dikarya</taxon>
        <taxon>Basidiomycota</taxon>
        <taxon>Agaricomycotina</taxon>
        <taxon>Agaricomycetes</taxon>
        <taxon>Agaricomycetidae</taxon>
        <taxon>Agaricales</taxon>
        <taxon>Marasmiineae</taxon>
        <taxon>Mycenaceae</taxon>
        <taxon>Mycena</taxon>
    </lineage>
</organism>
<comment type="caution">
    <text evidence="2">The sequence shown here is derived from an EMBL/GenBank/DDBJ whole genome shotgun (WGS) entry which is preliminary data.</text>
</comment>
<reference evidence="2" key="1">
    <citation type="submission" date="2023-03" db="EMBL/GenBank/DDBJ databases">
        <title>Massive genome expansion in bonnet fungi (Mycena s.s.) driven by repeated elements and novel gene families across ecological guilds.</title>
        <authorList>
            <consortium name="Lawrence Berkeley National Laboratory"/>
            <person name="Harder C.B."/>
            <person name="Miyauchi S."/>
            <person name="Viragh M."/>
            <person name="Kuo A."/>
            <person name="Thoen E."/>
            <person name="Andreopoulos B."/>
            <person name="Lu D."/>
            <person name="Skrede I."/>
            <person name="Drula E."/>
            <person name="Henrissat B."/>
            <person name="Morin E."/>
            <person name="Kohler A."/>
            <person name="Barry K."/>
            <person name="LaButti K."/>
            <person name="Morin E."/>
            <person name="Salamov A."/>
            <person name="Lipzen A."/>
            <person name="Mereny Z."/>
            <person name="Hegedus B."/>
            <person name="Baldrian P."/>
            <person name="Stursova M."/>
            <person name="Weitz H."/>
            <person name="Taylor A."/>
            <person name="Grigoriev I.V."/>
            <person name="Nagy L.G."/>
            <person name="Martin F."/>
            <person name="Kauserud H."/>
        </authorList>
    </citation>
    <scope>NUCLEOTIDE SEQUENCE</scope>
    <source>
        <strain evidence="2">CBHHK067</strain>
    </source>
</reference>
<evidence type="ECO:0000256" key="1">
    <source>
        <dbReference type="SAM" id="Phobius"/>
    </source>
</evidence>
<accession>A0AAD7GFN3</accession>